<evidence type="ECO:0000313" key="5">
    <source>
        <dbReference type="Proteomes" id="UP001444071"/>
    </source>
</evidence>
<dbReference type="PROSITE" id="PS50297">
    <property type="entry name" value="ANK_REP_REGION"/>
    <property type="match status" value="1"/>
</dbReference>
<dbReference type="PANTHER" id="PTHR24129:SF1">
    <property type="entry name" value="UVEAL AUTOANTIGEN WITH COILED-COIL DOMAINS AND ANKYRIN REPEATS"/>
    <property type="match status" value="1"/>
</dbReference>
<dbReference type="InterPro" id="IPR002110">
    <property type="entry name" value="Ankyrin_rpt"/>
</dbReference>
<organism evidence="4 5">
    <name type="scientific">Xenotaenia resolanae</name>
    <dbReference type="NCBI Taxonomy" id="208358"/>
    <lineage>
        <taxon>Eukaryota</taxon>
        <taxon>Metazoa</taxon>
        <taxon>Chordata</taxon>
        <taxon>Craniata</taxon>
        <taxon>Vertebrata</taxon>
        <taxon>Euteleostomi</taxon>
        <taxon>Actinopterygii</taxon>
        <taxon>Neopterygii</taxon>
        <taxon>Teleostei</taxon>
        <taxon>Neoteleostei</taxon>
        <taxon>Acanthomorphata</taxon>
        <taxon>Ovalentaria</taxon>
        <taxon>Atherinomorphae</taxon>
        <taxon>Cyprinodontiformes</taxon>
        <taxon>Goodeidae</taxon>
        <taxon>Xenotaenia</taxon>
    </lineage>
</organism>
<sequence>MAGCPSSVKLLCDNGASVNASDFDGRTPLILATQMCHPHICQLLLERGADFTVRDKQNKTALILGCEFGCKDVVDVLLRTGIDVKAVDNMGHDAFHYARLNNNLELTAMVKSHLEKATRGNENTFLIFLQKKRLRRSNSGSGR</sequence>
<evidence type="ECO:0000256" key="1">
    <source>
        <dbReference type="ARBA" id="ARBA00022737"/>
    </source>
</evidence>
<keyword evidence="1" id="KW-0677">Repeat</keyword>
<dbReference type="SUPFAM" id="SSF48403">
    <property type="entry name" value="Ankyrin repeat"/>
    <property type="match status" value="1"/>
</dbReference>
<gene>
    <name evidence="4" type="ORF">XENORESO_016845</name>
</gene>
<keyword evidence="5" id="KW-1185">Reference proteome</keyword>
<dbReference type="PANTHER" id="PTHR24129">
    <property type="entry name" value="ANKYCORBIN"/>
    <property type="match status" value="1"/>
</dbReference>
<dbReference type="Gene3D" id="1.25.40.20">
    <property type="entry name" value="Ankyrin repeat-containing domain"/>
    <property type="match status" value="1"/>
</dbReference>
<reference evidence="4 5" key="1">
    <citation type="submission" date="2021-06" db="EMBL/GenBank/DDBJ databases">
        <authorList>
            <person name="Palmer J.M."/>
        </authorList>
    </citation>
    <scope>NUCLEOTIDE SEQUENCE [LARGE SCALE GENOMIC DNA]</scope>
    <source>
        <strain evidence="4 5">XR_2019</strain>
        <tissue evidence="4">Muscle</tissue>
    </source>
</reference>
<dbReference type="PROSITE" id="PS50088">
    <property type="entry name" value="ANK_REPEAT"/>
    <property type="match status" value="2"/>
</dbReference>
<accession>A0ABV0WZF5</accession>
<dbReference type="InterPro" id="IPR042420">
    <property type="entry name" value="RAI14/UACA"/>
</dbReference>
<dbReference type="Pfam" id="PF12796">
    <property type="entry name" value="Ank_2"/>
    <property type="match status" value="1"/>
</dbReference>
<comment type="caution">
    <text evidence="4">The sequence shown here is derived from an EMBL/GenBank/DDBJ whole genome shotgun (WGS) entry which is preliminary data.</text>
</comment>
<dbReference type="InterPro" id="IPR036770">
    <property type="entry name" value="Ankyrin_rpt-contain_sf"/>
</dbReference>
<feature type="repeat" description="ANK" evidence="3">
    <location>
        <begin position="57"/>
        <end position="89"/>
    </location>
</feature>
<proteinExistence type="predicted"/>
<protein>
    <submittedName>
        <fullName evidence="4">Uncharacterized protein</fullName>
    </submittedName>
</protein>
<evidence type="ECO:0000256" key="3">
    <source>
        <dbReference type="PROSITE-ProRule" id="PRU00023"/>
    </source>
</evidence>
<dbReference type="SMART" id="SM00248">
    <property type="entry name" value="ANK"/>
    <property type="match status" value="3"/>
</dbReference>
<dbReference type="Proteomes" id="UP001444071">
    <property type="component" value="Unassembled WGS sequence"/>
</dbReference>
<feature type="repeat" description="ANK" evidence="3">
    <location>
        <begin position="24"/>
        <end position="56"/>
    </location>
</feature>
<keyword evidence="2" id="KW-0175">Coiled coil</keyword>
<dbReference type="Pfam" id="PF00023">
    <property type="entry name" value="Ank"/>
    <property type="match status" value="1"/>
</dbReference>
<dbReference type="EMBL" id="JAHRIM010075795">
    <property type="protein sequence ID" value="MEQ2274243.1"/>
    <property type="molecule type" value="Genomic_DNA"/>
</dbReference>
<keyword evidence="3" id="KW-0040">ANK repeat</keyword>
<evidence type="ECO:0000313" key="4">
    <source>
        <dbReference type="EMBL" id="MEQ2274243.1"/>
    </source>
</evidence>
<name>A0ABV0WZF5_9TELE</name>
<evidence type="ECO:0000256" key="2">
    <source>
        <dbReference type="ARBA" id="ARBA00023054"/>
    </source>
</evidence>